<feature type="domain" description="DNA circulation N-terminal" evidence="1">
    <location>
        <begin position="25"/>
        <end position="105"/>
    </location>
</feature>
<organism evidence="2">
    <name type="scientific">marine sediment metagenome</name>
    <dbReference type="NCBI Taxonomy" id="412755"/>
    <lineage>
        <taxon>unclassified sequences</taxon>
        <taxon>metagenomes</taxon>
        <taxon>ecological metagenomes</taxon>
    </lineage>
</organism>
<dbReference type="EMBL" id="LAZR01054783">
    <property type="protein sequence ID" value="KKK77794.1"/>
    <property type="molecule type" value="Genomic_DNA"/>
</dbReference>
<feature type="non-terminal residue" evidence="2">
    <location>
        <position position="348"/>
    </location>
</feature>
<gene>
    <name evidence="2" type="ORF">LCGC14_2850000</name>
</gene>
<proteinExistence type="predicted"/>
<dbReference type="InterPro" id="IPR009826">
    <property type="entry name" value="DNA_circ_N"/>
</dbReference>
<name>A0A0F9AGX8_9ZZZZ</name>
<dbReference type="Pfam" id="PF07157">
    <property type="entry name" value="DNA_circ_N"/>
    <property type="match status" value="1"/>
</dbReference>
<reference evidence="2" key="1">
    <citation type="journal article" date="2015" name="Nature">
        <title>Complex archaea that bridge the gap between prokaryotes and eukaryotes.</title>
        <authorList>
            <person name="Spang A."/>
            <person name="Saw J.H."/>
            <person name="Jorgensen S.L."/>
            <person name="Zaremba-Niedzwiedzka K."/>
            <person name="Martijn J."/>
            <person name="Lind A.E."/>
            <person name="van Eijk R."/>
            <person name="Schleper C."/>
            <person name="Guy L."/>
            <person name="Ettema T.J."/>
        </authorList>
    </citation>
    <scope>NUCLEOTIDE SEQUENCE</scope>
</reference>
<accession>A0A0F9AGX8</accession>
<protein>
    <recommendedName>
        <fullName evidence="1">DNA circulation N-terminal domain-containing protein</fullName>
    </recommendedName>
</protein>
<evidence type="ECO:0000259" key="1">
    <source>
        <dbReference type="Pfam" id="PF07157"/>
    </source>
</evidence>
<dbReference type="AlphaFoldDB" id="A0A0F9AGX8"/>
<comment type="caution">
    <text evidence="2">The sequence shown here is derived from an EMBL/GenBank/DDBJ whole genome shotgun (WGS) entry which is preliminary data.</text>
</comment>
<evidence type="ECO:0000313" key="2">
    <source>
        <dbReference type="EMBL" id="KKK77794.1"/>
    </source>
</evidence>
<sequence>MAIPAWVDRLRPGVFTSPGGVVSNFKMDIATRIGGKKASIHEILNKDEAIPQDQGNRSQAFPIEAYFTDGDGDQEADAFYDSLRERYTADAPGVLNHPRWGDINVMPFEFQQVETLVTGAGVFRVPVEFREVPPQRFPTPDGLDQSDIVADITDLESTIETANASINVDKAGDYASFGAKVTEVVNVVGSSLSSIVSGTQDIQDRFDTIQADIDTALNAGTDAVIIMSQVLQLIRTPSQIFDATLAKIQGFGVMMEGIALQFVNVFAENANVQENLNNARMAESLLFFGAGATAEAGLFTEYSTREAAGDALDLINTAFDDTEQRMSEIYQLLADGVTTSFDPNHNTG</sequence>